<dbReference type="GO" id="GO:0005829">
    <property type="term" value="C:cytosol"/>
    <property type="evidence" value="ECO:0007669"/>
    <property type="project" value="TreeGrafter"/>
</dbReference>
<reference evidence="10 11" key="1">
    <citation type="journal article" date="2015" name="Nature">
        <title>rRNA introns, odd ribosomes, and small enigmatic genomes across a large radiation of phyla.</title>
        <authorList>
            <person name="Brown C.T."/>
            <person name="Hug L.A."/>
            <person name="Thomas B.C."/>
            <person name="Sharon I."/>
            <person name="Castelle C.J."/>
            <person name="Singh A."/>
            <person name="Wilkins M.J."/>
            <person name="Williams K.H."/>
            <person name="Banfield J.F."/>
        </authorList>
    </citation>
    <scope>NUCLEOTIDE SEQUENCE [LARGE SCALE GENOMIC DNA]</scope>
</reference>
<dbReference type="Gene3D" id="1.10.240.10">
    <property type="entry name" value="Tyrosyl-Transfer RNA Synthetase"/>
    <property type="match status" value="1"/>
</dbReference>
<dbReference type="Pfam" id="PF00579">
    <property type="entry name" value="tRNA-synt_1b"/>
    <property type="match status" value="1"/>
</dbReference>
<keyword evidence="3 9" id="KW-0436">Ligase</keyword>
<accession>A0A0G0NDB7</accession>
<dbReference type="InterPro" id="IPR050203">
    <property type="entry name" value="Trp-tRNA_synthetase"/>
</dbReference>
<dbReference type="AlphaFoldDB" id="A0A0G0NDB7"/>
<evidence type="ECO:0000256" key="3">
    <source>
        <dbReference type="ARBA" id="ARBA00022598"/>
    </source>
</evidence>
<dbReference type="InterPro" id="IPR002305">
    <property type="entry name" value="aa-tRNA-synth_Ic"/>
</dbReference>
<evidence type="ECO:0000313" key="10">
    <source>
        <dbReference type="EMBL" id="KKR10806.1"/>
    </source>
</evidence>
<dbReference type="PANTHER" id="PTHR43766">
    <property type="entry name" value="TRYPTOPHAN--TRNA LIGASE, MITOCHONDRIAL"/>
    <property type="match status" value="1"/>
</dbReference>
<evidence type="ECO:0000256" key="5">
    <source>
        <dbReference type="ARBA" id="ARBA00022840"/>
    </source>
</evidence>
<comment type="caution">
    <text evidence="10">The sequence shown here is derived from an EMBL/GenBank/DDBJ whole genome shotgun (WGS) entry which is preliminary data.</text>
</comment>
<dbReference type="EC" id="6.1.1.2" evidence="2 8"/>
<dbReference type="GO" id="GO:0005524">
    <property type="term" value="F:ATP binding"/>
    <property type="evidence" value="ECO:0007669"/>
    <property type="project" value="UniProtKB-KW"/>
</dbReference>
<dbReference type="Proteomes" id="UP000034690">
    <property type="component" value="Unassembled WGS sequence"/>
</dbReference>
<evidence type="ECO:0000256" key="2">
    <source>
        <dbReference type="ARBA" id="ARBA00013161"/>
    </source>
</evidence>
<gene>
    <name evidence="10" type="ORF">UT40_C0044G0002</name>
</gene>
<evidence type="ECO:0000256" key="1">
    <source>
        <dbReference type="ARBA" id="ARBA00005594"/>
    </source>
</evidence>
<dbReference type="InterPro" id="IPR014729">
    <property type="entry name" value="Rossmann-like_a/b/a_fold"/>
</dbReference>
<comment type="similarity">
    <text evidence="1 9">Belongs to the class-I aminoacyl-tRNA synthetase family.</text>
</comment>
<evidence type="ECO:0000256" key="7">
    <source>
        <dbReference type="ARBA" id="ARBA00023146"/>
    </source>
</evidence>
<sequence>MKKRVLSGIRATGRLHLGNYLGAVKGMLALQNDPSYETLYMVADLHSINTQYDTKSFQESVRGVLLDYLSAGLDPEKSIIFVQSHVPEHVELSYLFSTTLTVARMLHLPTYKDKLKENSENANMAMLYYPVLMASDILIYKANAVPVGDDQLPHLEVAREVARKMNEKYGTDFPEPEQFKTEGHYVPSLTGEGKMSKSVGGSYISLASTLSEIRAGTAKIPTDSGRGDKIPQIGGVTSLLEMVELFEGKEKRKEYEHQYLGQSGLVYSEVKNELAESIYKDIEPIQAKRKELENNPEYVEKVIKEGSEMARKIASETLREVKQKMGLV</sequence>
<evidence type="ECO:0000256" key="4">
    <source>
        <dbReference type="ARBA" id="ARBA00022741"/>
    </source>
</evidence>
<dbReference type="CDD" id="cd00806">
    <property type="entry name" value="TrpRS_core"/>
    <property type="match status" value="1"/>
</dbReference>
<evidence type="ECO:0000256" key="9">
    <source>
        <dbReference type="RuleBase" id="RU363036"/>
    </source>
</evidence>
<keyword evidence="6 9" id="KW-0648">Protein biosynthesis</keyword>
<dbReference type="SUPFAM" id="SSF52374">
    <property type="entry name" value="Nucleotidylyl transferase"/>
    <property type="match status" value="1"/>
</dbReference>
<proteinExistence type="inferred from homology"/>
<dbReference type="Gene3D" id="3.40.50.620">
    <property type="entry name" value="HUPs"/>
    <property type="match status" value="1"/>
</dbReference>
<dbReference type="PANTHER" id="PTHR43766:SF1">
    <property type="entry name" value="TRYPTOPHAN--TRNA LIGASE, MITOCHONDRIAL"/>
    <property type="match status" value="1"/>
</dbReference>
<keyword evidence="7 9" id="KW-0030">Aminoacyl-tRNA synthetase</keyword>
<keyword evidence="5 9" id="KW-0067">ATP-binding</keyword>
<dbReference type="InterPro" id="IPR002306">
    <property type="entry name" value="Trp-tRNA-ligase"/>
</dbReference>
<name>A0A0G0NDB7_9BACT</name>
<evidence type="ECO:0000256" key="6">
    <source>
        <dbReference type="ARBA" id="ARBA00022917"/>
    </source>
</evidence>
<dbReference type="NCBIfam" id="TIGR00233">
    <property type="entry name" value="trpS"/>
    <property type="match status" value="1"/>
</dbReference>
<evidence type="ECO:0000313" key="11">
    <source>
        <dbReference type="Proteomes" id="UP000034690"/>
    </source>
</evidence>
<evidence type="ECO:0000256" key="8">
    <source>
        <dbReference type="NCBIfam" id="TIGR00233"/>
    </source>
</evidence>
<dbReference type="PRINTS" id="PR01039">
    <property type="entry name" value="TRNASYNTHTRP"/>
</dbReference>
<dbReference type="PATRIC" id="fig|1618551.3.peg.1211"/>
<protein>
    <recommendedName>
        <fullName evidence="2 8">Tryptophan--tRNA ligase</fullName>
        <ecNumber evidence="2 8">6.1.1.2</ecNumber>
    </recommendedName>
</protein>
<organism evidence="10 11">
    <name type="scientific">Candidatus Woesebacteria bacterium GW2011_GWA1_39_21b</name>
    <dbReference type="NCBI Taxonomy" id="1618551"/>
    <lineage>
        <taxon>Bacteria</taxon>
        <taxon>Candidatus Woeseibacteriota</taxon>
    </lineage>
</organism>
<dbReference type="EMBL" id="LBWQ01000044">
    <property type="protein sequence ID" value="KKR10806.1"/>
    <property type="molecule type" value="Genomic_DNA"/>
</dbReference>
<dbReference type="GO" id="GO:0004830">
    <property type="term" value="F:tryptophan-tRNA ligase activity"/>
    <property type="evidence" value="ECO:0007669"/>
    <property type="project" value="UniProtKB-UniRule"/>
</dbReference>
<keyword evidence="4 9" id="KW-0547">Nucleotide-binding</keyword>
<dbReference type="GO" id="GO:0006436">
    <property type="term" value="P:tryptophanyl-tRNA aminoacylation"/>
    <property type="evidence" value="ECO:0007669"/>
    <property type="project" value="UniProtKB-UniRule"/>
</dbReference>